<dbReference type="AlphaFoldDB" id="A0A0E9TVC1"/>
<protein>
    <submittedName>
        <fullName evidence="1">Uncharacterized protein</fullName>
    </submittedName>
</protein>
<proteinExistence type="predicted"/>
<accession>A0A0E9TVC1</accession>
<organism evidence="1">
    <name type="scientific">Anguilla anguilla</name>
    <name type="common">European freshwater eel</name>
    <name type="synonym">Muraena anguilla</name>
    <dbReference type="NCBI Taxonomy" id="7936"/>
    <lineage>
        <taxon>Eukaryota</taxon>
        <taxon>Metazoa</taxon>
        <taxon>Chordata</taxon>
        <taxon>Craniata</taxon>
        <taxon>Vertebrata</taxon>
        <taxon>Euteleostomi</taxon>
        <taxon>Actinopterygii</taxon>
        <taxon>Neopterygii</taxon>
        <taxon>Teleostei</taxon>
        <taxon>Anguilliformes</taxon>
        <taxon>Anguillidae</taxon>
        <taxon>Anguilla</taxon>
    </lineage>
</organism>
<dbReference type="EMBL" id="GBXM01050938">
    <property type="protein sequence ID" value="JAH57639.1"/>
    <property type="molecule type" value="Transcribed_RNA"/>
</dbReference>
<reference evidence="1" key="1">
    <citation type="submission" date="2014-11" db="EMBL/GenBank/DDBJ databases">
        <authorList>
            <person name="Amaro Gonzalez C."/>
        </authorList>
    </citation>
    <scope>NUCLEOTIDE SEQUENCE</scope>
</reference>
<evidence type="ECO:0000313" key="1">
    <source>
        <dbReference type="EMBL" id="JAH57639.1"/>
    </source>
</evidence>
<reference evidence="1" key="2">
    <citation type="journal article" date="2015" name="Fish Shellfish Immunol.">
        <title>Early steps in the European eel (Anguilla anguilla)-Vibrio vulnificus interaction in the gills: Role of the RtxA13 toxin.</title>
        <authorList>
            <person name="Callol A."/>
            <person name="Pajuelo D."/>
            <person name="Ebbesson L."/>
            <person name="Teles M."/>
            <person name="MacKenzie S."/>
            <person name="Amaro C."/>
        </authorList>
    </citation>
    <scope>NUCLEOTIDE SEQUENCE</scope>
</reference>
<name>A0A0E9TVC1_ANGAN</name>
<sequence length="24" mass="2902">MKKSRSSTPFIILRWAWSPIWPTL</sequence>